<evidence type="ECO:0000313" key="14">
    <source>
        <dbReference type="EMBL" id="CAD6443671.1"/>
    </source>
</evidence>
<dbReference type="InterPro" id="IPR022658">
    <property type="entry name" value="XPA_CS"/>
</dbReference>
<keyword evidence="8" id="KW-0234">DNA repair</keyword>
<comment type="caution">
    <text evidence="14">The sequence shown here is derived from an EMBL/GenBank/DDBJ whole genome shotgun (WGS) entry which is preliminary data.</text>
</comment>
<evidence type="ECO:0000256" key="12">
    <source>
        <dbReference type="SAM" id="MobiDB-lite"/>
    </source>
</evidence>
<keyword evidence="6" id="KW-0862">Zinc</keyword>
<protein>
    <recommendedName>
        <fullName evidence="10">DNA repair protein RAD14</fullName>
    </recommendedName>
</protein>
<keyword evidence="5" id="KW-0863">Zinc-finger</keyword>
<sequence length="374" mass="42908">MERPNTPPRTSRTRSQVIPPPTPEVKRRIEENRLKAKALREQSIARENALSSNNANRTPSGFVATPDITLTGQKRTHSSISTSSIPATSRDARQSTKDSRIDDTAPQAARKFRKYVDHDFSKMTDTKGGFLAAEDDPWNKALHAPKEGEKPAHMTLKEWERHQLLKGLRNRKEGPFEPGLSVLGKGDKKCRECGSLEIDFVWDEVFKCMVCNLCKEKFPEKYSLLTKTEAKEDYLITDPELKDGELLPHLNKPNPHKSHWHDMMLFLRYQVEEYAFKTKWGSAEALDEEFEKRETEKKKRKEEKFKNKLKELKKKTRTEAYRRGLAGDGKGGKFGDVISNGKHEHEWGQTVENEDGMSVKSCVECGMEVEELEF</sequence>
<evidence type="ECO:0000256" key="1">
    <source>
        <dbReference type="ARBA" id="ARBA00004123"/>
    </source>
</evidence>
<evidence type="ECO:0000256" key="8">
    <source>
        <dbReference type="ARBA" id="ARBA00023204"/>
    </source>
</evidence>
<feature type="domain" description="XPA C-terminal" evidence="13">
    <location>
        <begin position="221"/>
        <end position="271"/>
    </location>
</feature>
<dbReference type="SUPFAM" id="SSF46955">
    <property type="entry name" value="Putative DNA-binding domain"/>
    <property type="match status" value="1"/>
</dbReference>
<evidence type="ECO:0000256" key="9">
    <source>
        <dbReference type="ARBA" id="ARBA00023242"/>
    </source>
</evidence>
<keyword evidence="9" id="KW-0539">Nucleus</keyword>
<dbReference type="GO" id="GO:1901255">
    <property type="term" value="P:nucleotide-excision repair involved in interstrand cross-link repair"/>
    <property type="evidence" value="ECO:0007669"/>
    <property type="project" value="TreeGrafter"/>
</dbReference>
<gene>
    <name evidence="14" type="ORF">SCLTRI_LOCUS3463</name>
</gene>
<dbReference type="GO" id="GO:0000110">
    <property type="term" value="C:nucleotide-excision repair factor 1 complex"/>
    <property type="evidence" value="ECO:0007669"/>
    <property type="project" value="TreeGrafter"/>
</dbReference>
<dbReference type="FunFam" id="3.90.530.10:FF:000003">
    <property type="entry name" value="Dna repair rad14 protein"/>
    <property type="match status" value="1"/>
</dbReference>
<feature type="compositionally biased region" description="Basic and acidic residues" evidence="12">
    <location>
        <begin position="24"/>
        <end position="44"/>
    </location>
</feature>
<evidence type="ECO:0000256" key="2">
    <source>
        <dbReference type="ARBA" id="ARBA00005548"/>
    </source>
</evidence>
<feature type="compositionally biased region" description="Polar residues" evidence="12">
    <location>
        <begin position="49"/>
        <end position="59"/>
    </location>
</feature>
<dbReference type="OrthoDB" id="5368863at2759"/>
<organism evidence="14 15">
    <name type="scientific">Sclerotinia trifoliorum</name>
    <dbReference type="NCBI Taxonomy" id="28548"/>
    <lineage>
        <taxon>Eukaryota</taxon>
        <taxon>Fungi</taxon>
        <taxon>Dikarya</taxon>
        <taxon>Ascomycota</taxon>
        <taxon>Pezizomycotina</taxon>
        <taxon>Leotiomycetes</taxon>
        <taxon>Helotiales</taxon>
        <taxon>Sclerotiniaceae</taxon>
        <taxon>Sclerotinia</taxon>
    </lineage>
</organism>
<comment type="similarity">
    <text evidence="2">Belongs to the XPA family.</text>
</comment>
<keyword evidence="3" id="KW-0479">Metal-binding</keyword>
<evidence type="ECO:0000256" key="10">
    <source>
        <dbReference type="ARBA" id="ARBA00072989"/>
    </source>
</evidence>
<evidence type="ECO:0000256" key="4">
    <source>
        <dbReference type="ARBA" id="ARBA00022763"/>
    </source>
</evidence>
<dbReference type="Proteomes" id="UP000624404">
    <property type="component" value="Unassembled WGS sequence"/>
</dbReference>
<evidence type="ECO:0000259" key="13">
    <source>
        <dbReference type="Pfam" id="PF05181"/>
    </source>
</evidence>
<feature type="compositionally biased region" description="Low complexity" evidence="12">
    <location>
        <begin position="78"/>
        <end position="89"/>
    </location>
</feature>
<dbReference type="Pfam" id="PF05181">
    <property type="entry name" value="XPA_C"/>
    <property type="match status" value="1"/>
</dbReference>
<feature type="compositionally biased region" description="Basic and acidic residues" evidence="12">
    <location>
        <begin position="90"/>
        <end position="103"/>
    </location>
</feature>
<dbReference type="PROSITE" id="PS00753">
    <property type="entry name" value="XPA_2"/>
    <property type="match status" value="1"/>
</dbReference>
<dbReference type="PANTHER" id="PTHR10142">
    <property type="entry name" value="DNA REPAIR PROTEIN COMPLEMENTING XP-A CELLS"/>
    <property type="match status" value="1"/>
</dbReference>
<dbReference type="GO" id="GO:0006284">
    <property type="term" value="P:base-excision repair"/>
    <property type="evidence" value="ECO:0007669"/>
    <property type="project" value="TreeGrafter"/>
</dbReference>
<dbReference type="InterPro" id="IPR000465">
    <property type="entry name" value="XPA/RAD14"/>
</dbReference>
<dbReference type="GO" id="GO:0003684">
    <property type="term" value="F:damaged DNA binding"/>
    <property type="evidence" value="ECO:0007669"/>
    <property type="project" value="InterPro"/>
</dbReference>
<dbReference type="GO" id="GO:0070914">
    <property type="term" value="P:UV-damage excision repair"/>
    <property type="evidence" value="ECO:0007669"/>
    <property type="project" value="TreeGrafter"/>
</dbReference>
<dbReference type="GO" id="GO:0008270">
    <property type="term" value="F:zinc ion binding"/>
    <property type="evidence" value="ECO:0007669"/>
    <property type="project" value="UniProtKB-KW"/>
</dbReference>
<dbReference type="CDD" id="cd21077">
    <property type="entry name" value="DBD_Rad14"/>
    <property type="match status" value="1"/>
</dbReference>
<dbReference type="InterPro" id="IPR009061">
    <property type="entry name" value="DNA-bd_dom_put_sf"/>
</dbReference>
<accession>A0A8H2ZMR4</accession>
<feature type="region of interest" description="Disordered" evidence="12">
    <location>
        <begin position="1"/>
        <end position="106"/>
    </location>
</feature>
<evidence type="ECO:0000256" key="5">
    <source>
        <dbReference type="ARBA" id="ARBA00022771"/>
    </source>
</evidence>
<dbReference type="Gene3D" id="3.90.530.10">
    <property type="entry name" value="XPA C-terminal domain"/>
    <property type="match status" value="1"/>
</dbReference>
<evidence type="ECO:0000256" key="6">
    <source>
        <dbReference type="ARBA" id="ARBA00022833"/>
    </source>
</evidence>
<dbReference type="EMBL" id="CAJHIA010000010">
    <property type="protein sequence ID" value="CAD6443671.1"/>
    <property type="molecule type" value="Genomic_DNA"/>
</dbReference>
<reference evidence="14" key="1">
    <citation type="submission" date="2020-10" db="EMBL/GenBank/DDBJ databases">
        <authorList>
            <person name="Kusch S."/>
        </authorList>
    </citation>
    <scope>NUCLEOTIDE SEQUENCE</scope>
    <source>
        <strain evidence="14">SwB9</strain>
    </source>
</reference>
<dbReference type="PANTHER" id="PTHR10142:SF0">
    <property type="entry name" value="DNA REPAIR PROTEIN COMPLEMENTING XP-A CELLS"/>
    <property type="match status" value="1"/>
</dbReference>
<dbReference type="AlphaFoldDB" id="A0A8H2ZMR4"/>
<keyword evidence="4" id="KW-0227">DNA damage</keyword>
<evidence type="ECO:0000256" key="7">
    <source>
        <dbReference type="ARBA" id="ARBA00023125"/>
    </source>
</evidence>
<evidence type="ECO:0000256" key="11">
    <source>
        <dbReference type="SAM" id="Coils"/>
    </source>
</evidence>
<dbReference type="InterPro" id="IPR022656">
    <property type="entry name" value="XPA_C"/>
</dbReference>
<dbReference type="InterPro" id="IPR037129">
    <property type="entry name" value="XPA_sf"/>
</dbReference>
<keyword evidence="11" id="KW-0175">Coiled coil</keyword>
<dbReference type="NCBIfam" id="TIGR00598">
    <property type="entry name" value="rad14"/>
    <property type="match status" value="1"/>
</dbReference>
<keyword evidence="15" id="KW-1185">Reference proteome</keyword>
<proteinExistence type="inferred from homology"/>
<dbReference type="GO" id="GO:0000715">
    <property type="term" value="P:nucleotide-excision repair, DNA damage recognition"/>
    <property type="evidence" value="ECO:0007669"/>
    <property type="project" value="TreeGrafter"/>
</dbReference>
<feature type="coiled-coil region" evidence="11">
    <location>
        <begin position="283"/>
        <end position="318"/>
    </location>
</feature>
<evidence type="ECO:0000256" key="3">
    <source>
        <dbReference type="ARBA" id="ARBA00022723"/>
    </source>
</evidence>
<comment type="subcellular location">
    <subcellularLocation>
        <location evidence="1">Nucleus</location>
    </subcellularLocation>
</comment>
<evidence type="ECO:0000313" key="15">
    <source>
        <dbReference type="Proteomes" id="UP000624404"/>
    </source>
</evidence>
<name>A0A8H2ZMR4_9HELO</name>
<keyword evidence="7" id="KW-0238">DNA-binding</keyword>